<name>A0A7J9MVZ2_GOSSC</name>
<dbReference type="InterPro" id="IPR052929">
    <property type="entry name" value="RNase_H-like_EbsB-rel"/>
</dbReference>
<dbReference type="AlphaFoldDB" id="A0A7J9MVZ2"/>
<reference evidence="2 3" key="1">
    <citation type="journal article" date="2019" name="Genome Biol. Evol.">
        <title>Insights into the evolution of the New World diploid cottons (Gossypium, subgenus Houzingenia) based on genome sequencing.</title>
        <authorList>
            <person name="Grover C.E."/>
            <person name="Arick M.A. 2nd"/>
            <person name="Thrash A."/>
            <person name="Conover J.L."/>
            <person name="Sanders W.S."/>
            <person name="Peterson D.G."/>
            <person name="Frelichowski J.E."/>
            <person name="Scheffler J.A."/>
            <person name="Scheffler B.E."/>
            <person name="Wendel J.F."/>
        </authorList>
    </citation>
    <scope>NUCLEOTIDE SEQUENCE [LARGE SCALE GENOMIC DNA]</scope>
    <source>
        <strain evidence="2">1</strain>
        <tissue evidence="2">Leaf</tissue>
    </source>
</reference>
<feature type="domain" description="RNase H type-1" evidence="1">
    <location>
        <begin position="69"/>
        <end position="144"/>
    </location>
</feature>
<dbReference type="InterPro" id="IPR036397">
    <property type="entry name" value="RNaseH_sf"/>
</dbReference>
<dbReference type="Proteomes" id="UP000593576">
    <property type="component" value="Unassembled WGS sequence"/>
</dbReference>
<dbReference type="InterPro" id="IPR044730">
    <property type="entry name" value="RNase_H-like_dom_plant"/>
</dbReference>
<dbReference type="PANTHER" id="PTHR47074:SF11">
    <property type="entry name" value="REVERSE TRANSCRIPTASE-LIKE PROTEIN"/>
    <property type="match status" value="1"/>
</dbReference>
<evidence type="ECO:0000313" key="2">
    <source>
        <dbReference type="EMBL" id="MBA0874539.1"/>
    </source>
</evidence>
<dbReference type="GO" id="GO:0004523">
    <property type="term" value="F:RNA-DNA hybrid ribonuclease activity"/>
    <property type="evidence" value="ECO:0007669"/>
    <property type="project" value="InterPro"/>
</dbReference>
<evidence type="ECO:0000259" key="1">
    <source>
        <dbReference type="Pfam" id="PF13456"/>
    </source>
</evidence>
<dbReference type="OrthoDB" id="1002691at2759"/>
<dbReference type="Gene3D" id="3.30.420.10">
    <property type="entry name" value="Ribonuclease H-like superfamily/Ribonuclease H"/>
    <property type="match status" value="1"/>
</dbReference>
<dbReference type="EMBL" id="JABFAF010000013">
    <property type="protein sequence ID" value="MBA0874539.1"/>
    <property type="molecule type" value="Genomic_DNA"/>
</dbReference>
<evidence type="ECO:0000313" key="3">
    <source>
        <dbReference type="Proteomes" id="UP000593576"/>
    </source>
</evidence>
<dbReference type="CDD" id="cd06222">
    <property type="entry name" value="RNase_H_like"/>
    <property type="match status" value="1"/>
</dbReference>
<organism evidence="2 3">
    <name type="scientific">Gossypium schwendimanii</name>
    <name type="common">Cotton</name>
    <dbReference type="NCBI Taxonomy" id="34291"/>
    <lineage>
        <taxon>Eukaryota</taxon>
        <taxon>Viridiplantae</taxon>
        <taxon>Streptophyta</taxon>
        <taxon>Embryophyta</taxon>
        <taxon>Tracheophyta</taxon>
        <taxon>Spermatophyta</taxon>
        <taxon>Magnoliopsida</taxon>
        <taxon>eudicotyledons</taxon>
        <taxon>Gunneridae</taxon>
        <taxon>Pentapetalae</taxon>
        <taxon>rosids</taxon>
        <taxon>malvids</taxon>
        <taxon>Malvales</taxon>
        <taxon>Malvaceae</taxon>
        <taxon>Malvoideae</taxon>
        <taxon>Gossypium</taxon>
    </lineage>
</organism>
<gene>
    <name evidence="2" type="ORF">Goshw_018153</name>
</gene>
<dbReference type="PANTHER" id="PTHR47074">
    <property type="entry name" value="BNAC02G40300D PROTEIN"/>
    <property type="match status" value="1"/>
</dbReference>
<protein>
    <recommendedName>
        <fullName evidence="1">RNase H type-1 domain-containing protein</fullName>
    </recommendedName>
</protein>
<dbReference type="Pfam" id="PF13456">
    <property type="entry name" value="RVT_3"/>
    <property type="match status" value="1"/>
</dbReference>
<comment type="caution">
    <text evidence="2">The sequence shown here is derived from an EMBL/GenBank/DDBJ whole genome shotgun (WGS) entry which is preliminary data.</text>
</comment>
<keyword evidence="3" id="KW-1185">Reference proteome</keyword>
<dbReference type="GO" id="GO:0003676">
    <property type="term" value="F:nucleic acid binding"/>
    <property type="evidence" value="ECO:0007669"/>
    <property type="project" value="InterPro"/>
</dbReference>
<proteinExistence type="predicted"/>
<accession>A0A7J9MVZ2</accession>
<sequence>MVFKGNMEAAVMIWEKAQTLSKDFKIFNLTEPTVFSTNQVKKRWTKPPIGCVKVNADVQGLVRSLEITMALLLGLAKSLNVGRLIVESDSAMLVNAVNKRRLDITILGQCSKSECDDFSSFKSVQVKWTNRNSNYAANSLCKLAIRNEKDLYFDMEYLMDIHNIIIRDAIN</sequence>
<dbReference type="InterPro" id="IPR002156">
    <property type="entry name" value="RNaseH_domain"/>
</dbReference>